<feature type="transmembrane region" description="Helical" evidence="1">
    <location>
        <begin position="191"/>
        <end position="208"/>
    </location>
</feature>
<feature type="transmembrane region" description="Helical" evidence="1">
    <location>
        <begin position="270"/>
        <end position="288"/>
    </location>
</feature>
<dbReference type="EMBL" id="LBTF01000047">
    <property type="protein sequence ID" value="KKQ34475.1"/>
    <property type="molecule type" value="Genomic_DNA"/>
</dbReference>
<feature type="transmembrane region" description="Helical" evidence="1">
    <location>
        <begin position="126"/>
        <end position="147"/>
    </location>
</feature>
<evidence type="ECO:0008006" key="4">
    <source>
        <dbReference type="Google" id="ProtNLM"/>
    </source>
</evidence>
<feature type="transmembrane region" description="Helical" evidence="1">
    <location>
        <begin position="215"/>
        <end position="233"/>
    </location>
</feature>
<proteinExistence type="predicted"/>
<feature type="transmembrane region" description="Helical" evidence="1">
    <location>
        <begin position="239"/>
        <end position="258"/>
    </location>
</feature>
<feature type="transmembrane region" description="Helical" evidence="1">
    <location>
        <begin position="308"/>
        <end position="327"/>
    </location>
</feature>
<name>A0A0G0H7F7_9BACT</name>
<feature type="transmembrane region" description="Helical" evidence="1">
    <location>
        <begin position="388"/>
        <end position="408"/>
    </location>
</feature>
<accession>A0A0G0H7F7</accession>
<organism evidence="2 3">
    <name type="scientific">Candidatus Nomurabacteria bacterium GW2011_GWB1_37_5</name>
    <dbReference type="NCBI Taxonomy" id="1618742"/>
    <lineage>
        <taxon>Bacteria</taxon>
        <taxon>Candidatus Nomuraibacteriota</taxon>
    </lineage>
</organism>
<protein>
    <recommendedName>
        <fullName evidence="4">Glycosyltransferase RgtA/B/C/D-like domain-containing protein</fullName>
    </recommendedName>
</protein>
<feature type="transmembrane region" description="Helical" evidence="1">
    <location>
        <begin position="334"/>
        <end position="352"/>
    </location>
</feature>
<dbReference type="Proteomes" id="UP000033876">
    <property type="component" value="Unassembled WGS sequence"/>
</dbReference>
<evidence type="ECO:0000313" key="3">
    <source>
        <dbReference type="Proteomes" id="UP000033876"/>
    </source>
</evidence>
<keyword evidence="1" id="KW-0812">Transmembrane</keyword>
<keyword evidence="1" id="KW-0472">Membrane</keyword>
<reference evidence="2 3" key="1">
    <citation type="journal article" date="2015" name="Nature">
        <title>rRNA introns, odd ribosomes, and small enigmatic genomes across a large radiation of phyla.</title>
        <authorList>
            <person name="Brown C.T."/>
            <person name="Hug L.A."/>
            <person name="Thomas B.C."/>
            <person name="Sharon I."/>
            <person name="Castelle C.J."/>
            <person name="Singh A."/>
            <person name="Wilkins M.J."/>
            <person name="Williams K.H."/>
            <person name="Banfield J.F."/>
        </authorList>
    </citation>
    <scope>NUCLEOTIDE SEQUENCE [LARGE SCALE GENOMIC DNA]</scope>
</reference>
<keyword evidence="1" id="KW-1133">Transmembrane helix</keyword>
<dbReference type="AlphaFoldDB" id="A0A0G0H7F7"/>
<feature type="transmembrane region" description="Helical" evidence="1">
    <location>
        <begin position="7"/>
        <end position="23"/>
    </location>
</feature>
<evidence type="ECO:0000256" key="1">
    <source>
        <dbReference type="SAM" id="Phobius"/>
    </source>
</evidence>
<feature type="transmembrane region" description="Helical" evidence="1">
    <location>
        <begin position="96"/>
        <end position="114"/>
    </location>
</feature>
<evidence type="ECO:0000313" key="2">
    <source>
        <dbReference type="EMBL" id="KKQ34475.1"/>
    </source>
</evidence>
<gene>
    <name evidence="2" type="ORF">US50_C0047G0002</name>
</gene>
<feature type="transmembrane region" description="Helical" evidence="1">
    <location>
        <begin position="358"/>
        <end position="376"/>
    </location>
</feature>
<comment type="caution">
    <text evidence="2">The sequence shown here is derived from an EMBL/GenBank/DDBJ whole genome shotgun (WGS) entry which is preliminary data.</text>
</comment>
<sequence length="537" mass="61718">MRYIRKGEIVLLVLFFLFSWWLMDKSFGYDAVSHQFRIARHQIGDFGLHLSLIRSFSWGSNFPPQLPFFPGRPLPYHYGFDLLVGILERTGMRIDIAFNGLSVVAFTALLFFIYKLPQVLFGKNVFTGLLSVLFFIFHSSLTFLDFFKNRSLSWSTLQELWRLPDYLNKGPFDGSQISLFFTLNVFLNQRHLIAALAMSLGILLYLLPCMLKKKAVSILGLLAVGAVLGTISWVHTLVFAGDLVVIGMLCILFGRIRWFMPIVMPAVSIAAPRLITVLKFPAAGQTFALFNPGFLAQRPLTFLGLVSYWWKNLGLALPMTILGLIWAPLKARRVFFSILPLFIIVNIFRLSYRMDHNHTLINYFLIFANFYVAYAVTQLWKRMMGGKIVTVALVLLLTASGVIDLMALKNDFQYTFFDAPTNRFMEWIRTSTDPRSVFLAREDILDPITLSGRLNYFGATYYPEVMGYPIQERRGKAVKFFETRDISLLADMQGEEIDYIVIPVIPPSNFRYSVDREFFADNLREVYSDENVKVYRL</sequence>